<dbReference type="Proteomes" id="UP001596406">
    <property type="component" value="Unassembled WGS sequence"/>
</dbReference>
<evidence type="ECO:0000256" key="7">
    <source>
        <dbReference type="ARBA" id="ARBA00023136"/>
    </source>
</evidence>
<evidence type="ECO:0000256" key="3">
    <source>
        <dbReference type="ARBA" id="ARBA00022448"/>
    </source>
</evidence>
<keyword evidence="5 10" id="KW-0812">Transmembrane</keyword>
<evidence type="ECO:0000256" key="1">
    <source>
        <dbReference type="ARBA" id="ARBA00004141"/>
    </source>
</evidence>
<feature type="region of interest" description="Disordered" evidence="9">
    <location>
        <begin position="485"/>
        <end position="516"/>
    </location>
</feature>
<organism evidence="11 12">
    <name type="scientific">Halomarina ordinaria</name>
    <dbReference type="NCBI Taxonomy" id="3033939"/>
    <lineage>
        <taxon>Archaea</taxon>
        <taxon>Methanobacteriati</taxon>
        <taxon>Methanobacteriota</taxon>
        <taxon>Stenosarchaea group</taxon>
        <taxon>Halobacteria</taxon>
        <taxon>Halobacteriales</taxon>
        <taxon>Natronomonadaceae</taxon>
        <taxon>Halomarina</taxon>
    </lineage>
</organism>
<dbReference type="Gene3D" id="1.20.1730.10">
    <property type="entry name" value="Sodium/glucose cotransporter"/>
    <property type="match status" value="1"/>
</dbReference>
<feature type="transmembrane region" description="Helical" evidence="10">
    <location>
        <begin position="412"/>
        <end position="432"/>
    </location>
</feature>
<feature type="transmembrane region" description="Helical" evidence="10">
    <location>
        <begin position="302"/>
        <end position="327"/>
    </location>
</feature>
<feature type="transmembrane region" description="Helical" evidence="10">
    <location>
        <begin position="188"/>
        <end position="207"/>
    </location>
</feature>
<dbReference type="Pfam" id="PF00474">
    <property type="entry name" value="SSF"/>
    <property type="match status" value="1"/>
</dbReference>
<evidence type="ECO:0000256" key="10">
    <source>
        <dbReference type="SAM" id="Phobius"/>
    </source>
</evidence>
<evidence type="ECO:0000313" key="11">
    <source>
        <dbReference type="EMBL" id="MFC6835670.1"/>
    </source>
</evidence>
<dbReference type="PROSITE" id="PS00457">
    <property type="entry name" value="NA_SOLUT_SYMP_2"/>
    <property type="match status" value="1"/>
</dbReference>
<accession>A0ABD5U808</accession>
<keyword evidence="12" id="KW-1185">Reference proteome</keyword>
<comment type="subcellular location">
    <subcellularLocation>
        <location evidence="1">Membrane</location>
        <topology evidence="1">Multi-pass membrane protein</topology>
    </subcellularLocation>
</comment>
<feature type="transmembrane region" description="Helical" evidence="10">
    <location>
        <begin position="156"/>
        <end position="176"/>
    </location>
</feature>
<name>A0ABD5U808_9EURY</name>
<keyword evidence="3" id="KW-0813">Transport</keyword>
<evidence type="ECO:0000256" key="5">
    <source>
        <dbReference type="ARBA" id="ARBA00022692"/>
    </source>
</evidence>
<evidence type="ECO:0000256" key="6">
    <source>
        <dbReference type="ARBA" id="ARBA00022989"/>
    </source>
</evidence>
<proteinExistence type="inferred from homology"/>
<evidence type="ECO:0000256" key="9">
    <source>
        <dbReference type="SAM" id="MobiDB-lite"/>
    </source>
</evidence>
<feature type="transmembrane region" description="Helical" evidence="10">
    <location>
        <begin position="69"/>
        <end position="95"/>
    </location>
</feature>
<dbReference type="PROSITE" id="PS00456">
    <property type="entry name" value="NA_SOLUT_SYMP_1"/>
    <property type="match status" value="1"/>
</dbReference>
<dbReference type="PROSITE" id="PS50283">
    <property type="entry name" value="NA_SOLUT_SYMP_3"/>
    <property type="match status" value="1"/>
</dbReference>
<feature type="transmembrane region" description="Helical" evidence="10">
    <location>
        <begin position="122"/>
        <end position="144"/>
    </location>
</feature>
<feature type="transmembrane region" description="Helical" evidence="10">
    <location>
        <begin position="383"/>
        <end position="405"/>
    </location>
</feature>
<evidence type="ECO:0000256" key="4">
    <source>
        <dbReference type="ARBA" id="ARBA00022475"/>
    </source>
</evidence>
<feature type="transmembrane region" description="Helical" evidence="10">
    <location>
        <begin position="6"/>
        <end position="25"/>
    </location>
</feature>
<feature type="transmembrane region" description="Helical" evidence="10">
    <location>
        <begin position="356"/>
        <end position="377"/>
    </location>
</feature>
<feature type="transmembrane region" description="Helical" evidence="10">
    <location>
        <begin position="227"/>
        <end position="247"/>
    </location>
</feature>
<keyword evidence="4" id="KW-1003">Cell membrane</keyword>
<gene>
    <name evidence="11" type="ORF">ACFQHK_04010</name>
</gene>
<sequence length="516" mass="52464">MVDSGVALAATVVVVVATAAVGIVAGRRGIATVEDFISARNTVERGSLTATIVASSMGAWILFSPAEAGAAFGGISAVVGYAVGSAVPLAVYAFLGPRIRRLIPAGHSLTEYAYVRYGPTMYAFVLVISVAYMFAFLAAEMTGIARGLQVVAGVPLWQTALTIGLAVACYTAYGGLKASVLTDAVQTLVILPLLAVGFGAALLSLGGARAIHAEVVATDPTLLDPGFAGGVEFGIYVVVAILAAEMLNQAWWQRIYAAADSGTLRRSFLVAAVAVVPMVFLAGLFGLVARGRGVGTDQASEAFFVVVGDAFADPIVLAVVVLAVLLVTSSADTLFNAIASVVTADLPRLVAIEGRALTLAARVLTVVVALASTFVAAQGYSVLAVFFVADLLATATFVPLLAGLYSRRLTGGGALVAGVGGLLVGGALFPLTPPTLQVLPLPATFFNAFIGAATVSLALTLLAALVSGARFDLGRLDREIARLDDPTANADGGRLRSDGGSTATAPADGDEEGERC</sequence>
<comment type="caution">
    <text evidence="11">The sequence shown here is derived from an EMBL/GenBank/DDBJ whole genome shotgun (WGS) entry which is preliminary data.</text>
</comment>
<protein>
    <submittedName>
        <fullName evidence="11">Sodium:proline symporter</fullName>
    </submittedName>
</protein>
<dbReference type="EMBL" id="JBHSXM010000001">
    <property type="protein sequence ID" value="MFC6835670.1"/>
    <property type="molecule type" value="Genomic_DNA"/>
</dbReference>
<dbReference type="InterPro" id="IPR050277">
    <property type="entry name" value="Sodium:Solute_Symporter"/>
</dbReference>
<dbReference type="InterPro" id="IPR038377">
    <property type="entry name" value="Na/Glc_symporter_sf"/>
</dbReference>
<dbReference type="InterPro" id="IPR001734">
    <property type="entry name" value="Na/solute_symporter"/>
</dbReference>
<keyword evidence="6 10" id="KW-1133">Transmembrane helix</keyword>
<feature type="transmembrane region" description="Helical" evidence="10">
    <location>
        <begin position="268"/>
        <end position="290"/>
    </location>
</feature>
<evidence type="ECO:0000313" key="12">
    <source>
        <dbReference type="Proteomes" id="UP001596406"/>
    </source>
</evidence>
<dbReference type="PANTHER" id="PTHR48086:SF10">
    <property type="entry name" value="AGR155CP"/>
    <property type="match status" value="1"/>
</dbReference>
<dbReference type="InterPro" id="IPR018212">
    <property type="entry name" value="Na/solute_symporter_CS"/>
</dbReference>
<dbReference type="AlphaFoldDB" id="A0ABD5U808"/>
<feature type="transmembrane region" description="Helical" evidence="10">
    <location>
        <begin position="444"/>
        <end position="466"/>
    </location>
</feature>
<comment type="similarity">
    <text evidence="2 8">Belongs to the sodium:solute symporter (SSF) (TC 2.A.21) family.</text>
</comment>
<evidence type="ECO:0000256" key="8">
    <source>
        <dbReference type="RuleBase" id="RU362091"/>
    </source>
</evidence>
<dbReference type="PANTHER" id="PTHR48086">
    <property type="entry name" value="SODIUM/PROLINE SYMPORTER-RELATED"/>
    <property type="match status" value="1"/>
</dbReference>
<feature type="transmembrane region" description="Helical" evidence="10">
    <location>
        <begin position="46"/>
        <end position="63"/>
    </location>
</feature>
<reference evidence="11 12" key="1">
    <citation type="journal article" date="2019" name="Int. J. Syst. Evol. Microbiol.">
        <title>The Global Catalogue of Microorganisms (GCM) 10K type strain sequencing project: providing services to taxonomists for standard genome sequencing and annotation.</title>
        <authorList>
            <consortium name="The Broad Institute Genomics Platform"/>
            <consortium name="The Broad Institute Genome Sequencing Center for Infectious Disease"/>
            <person name="Wu L."/>
            <person name="Ma J."/>
        </authorList>
    </citation>
    <scope>NUCLEOTIDE SEQUENCE [LARGE SCALE GENOMIC DNA]</scope>
    <source>
        <strain evidence="11 12">PSRA2</strain>
    </source>
</reference>
<dbReference type="GO" id="GO:0046942">
    <property type="term" value="P:carboxylic acid transport"/>
    <property type="evidence" value="ECO:0007669"/>
    <property type="project" value="UniProtKB-ARBA"/>
</dbReference>
<keyword evidence="7 10" id="KW-0472">Membrane</keyword>
<evidence type="ECO:0000256" key="2">
    <source>
        <dbReference type="ARBA" id="ARBA00006434"/>
    </source>
</evidence>
<dbReference type="RefSeq" id="WP_304447366.1">
    <property type="nucleotide sequence ID" value="NZ_JARRAH010000001.1"/>
</dbReference>
<dbReference type="GO" id="GO:0016020">
    <property type="term" value="C:membrane"/>
    <property type="evidence" value="ECO:0007669"/>
    <property type="project" value="UniProtKB-SubCell"/>
</dbReference>